<name>A0A0S4M6Y8_9BURK</name>
<keyword evidence="13" id="KW-1185">Reference proteome</keyword>
<feature type="domain" description="Polymerase A arginine-rich C-terminal" evidence="10">
    <location>
        <begin position="317"/>
        <end position="410"/>
    </location>
</feature>
<comment type="catalytic activity">
    <reaction evidence="7">
        <text>RNA(n) + ATP = RNA(n)-3'-adenine ribonucleotide + diphosphate</text>
        <dbReference type="Rhea" id="RHEA:11332"/>
        <dbReference type="Rhea" id="RHEA-COMP:14527"/>
        <dbReference type="Rhea" id="RHEA-COMP:17347"/>
        <dbReference type="ChEBI" id="CHEBI:30616"/>
        <dbReference type="ChEBI" id="CHEBI:33019"/>
        <dbReference type="ChEBI" id="CHEBI:140395"/>
        <dbReference type="ChEBI" id="CHEBI:173115"/>
        <dbReference type="EC" id="2.7.7.19"/>
    </reaction>
</comment>
<feature type="active site" evidence="7">
    <location>
        <position position="70"/>
    </location>
</feature>
<gene>
    <name evidence="7 12" type="primary">pcnB</name>
    <name evidence="12" type="ORF">Ark11_1230</name>
</gene>
<dbReference type="PATRIC" id="fig|1561003.3.peg.1267"/>
<dbReference type="NCBIfam" id="TIGR01942">
    <property type="entry name" value="pcnB"/>
    <property type="match status" value="1"/>
</dbReference>
<dbReference type="EC" id="2.7.7.19" evidence="7"/>
<evidence type="ECO:0000259" key="11">
    <source>
        <dbReference type="Pfam" id="PF12627"/>
    </source>
</evidence>
<dbReference type="InterPro" id="IPR025866">
    <property type="entry name" value="PolyA_pol_arg_C_dom"/>
</dbReference>
<dbReference type="AlphaFoldDB" id="A0A0S4M6Y8"/>
<dbReference type="EMBL" id="LN906597">
    <property type="protein sequence ID" value="CUT18038.1"/>
    <property type="molecule type" value="Genomic_DNA"/>
</dbReference>
<evidence type="ECO:0000259" key="10">
    <source>
        <dbReference type="Pfam" id="PF12626"/>
    </source>
</evidence>
<evidence type="ECO:0000313" key="12">
    <source>
        <dbReference type="EMBL" id="CUT18038.1"/>
    </source>
</evidence>
<dbReference type="PANTHER" id="PTHR43051">
    <property type="entry name" value="POLYNUCLEOTIDE ADENYLYLTRANSFERASE FAMILY PROTEIN"/>
    <property type="match status" value="1"/>
</dbReference>
<feature type="domain" description="Poly A polymerase head" evidence="9">
    <location>
        <begin position="52"/>
        <end position="177"/>
    </location>
</feature>
<comment type="similarity">
    <text evidence="7 8">Belongs to the tRNA nucleotidyltransferase/poly(A) polymerase family.</text>
</comment>
<dbReference type="OrthoDB" id="9805698at2"/>
<evidence type="ECO:0000256" key="3">
    <source>
        <dbReference type="ARBA" id="ARBA00022741"/>
    </source>
</evidence>
<evidence type="ECO:0000256" key="5">
    <source>
        <dbReference type="ARBA" id="ARBA00022884"/>
    </source>
</evidence>
<keyword evidence="6 7" id="KW-0804">Transcription</keyword>
<organism evidence="12 13">
    <name type="scientific">Candidatus Ichthyocystis hellenicum</name>
    <dbReference type="NCBI Taxonomy" id="1561003"/>
    <lineage>
        <taxon>Bacteria</taxon>
        <taxon>Pseudomonadati</taxon>
        <taxon>Pseudomonadota</taxon>
        <taxon>Betaproteobacteria</taxon>
        <taxon>Burkholderiales</taxon>
        <taxon>Candidatus Ichthyocystis</taxon>
    </lineage>
</organism>
<dbReference type="GO" id="GO:0006397">
    <property type="term" value="P:mRNA processing"/>
    <property type="evidence" value="ECO:0007669"/>
    <property type="project" value="UniProtKB-KW"/>
</dbReference>
<dbReference type="InterPro" id="IPR032828">
    <property type="entry name" value="PolyA_RNA-bd"/>
</dbReference>
<reference evidence="13" key="1">
    <citation type="submission" date="2015-11" db="EMBL/GenBank/DDBJ databases">
        <authorList>
            <person name="Seth-Smith H.M.B."/>
        </authorList>
    </citation>
    <scope>NUCLEOTIDE SEQUENCE [LARGE SCALE GENOMIC DNA]</scope>
    <source>
        <strain evidence="13">2013Ark11</strain>
    </source>
</reference>
<dbReference type="SUPFAM" id="SSF81891">
    <property type="entry name" value="Poly A polymerase C-terminal region-like"/>
    <property type="match status" value="1"/>
</dbReference>
<feature type="active site" evidence="7">
    <location>
        <position position="146"/>
    </location>
</feature>
<evidence type="ECO:0000256" key="1">
    <source>
        <dbReference type="ARBA" id="ARBA00022664"/>
    </source>
</evidence>
<comment type="function">
    <text evidence="7">Adds poly(A) tail to the 3' end of many RNAs, which usually targets these RNAs for decay. Plays a significant role in the global control of gene expression, through influencing the rate of transcript degradation, and in the general RNA quality control.</text>
</comment>
<dbReference type="GO" id="GO:0043633">
    <property type="term" value="P:polyadenylation-dependent RNA catabolic process"/>
    <property type="evidence" value="ECO:0007669"/>
    <property type="project" value="InterPro"/>
</dbReference>
<keyword evidence="1 7" id="KW-0507">mRNA processing</keyword>
<evidence type="ECO:0000256" key="8">
    <source>
        <dbReference type="RuleBase" id="RU003953"/>
    </source>
</evidence>
<proteinExistence type="inferred from homology"/>
<evidence type="ECO:0000313" key="13">
    <source>
        <dbReference type="Proteomes" id="UP000198651"/>
    </source>
</evidence>
<feature type="domain" description="tRNA nucleotidyltransferase/poly(A) polymerase RNA and SrmB- binding" evidence="11">
    <location>
        <begin position="205"/>
        <end position="263"/>
    </location>
</feature>
<dbReference type="Pfam" id="PF12627">
    <property type="entry name" value="PolyA_pol_RNAbd"/>
    <property type="match status" value="1"/>
</dbReference>
<dbReference type="RefSeq" id="WP_092343306.1">
    <property type="nucleotide sequence ID" value="NZ_FLSL01000093.1"/>
</dbReference>
<dbReference type="Pfam" id="PF01743">
    <property type="entry name" value="PolyA_pol"/>
    <property type="match status" value="1"/>
</dbReference>
<dbReference type="PANTHER" id="PTHR43051:SF1">
    <property type="entry name" value="POLYNUCLEOTIDE ADENYLYLTRANSFERASE FAMILY PROTEIN"/>
    <property type="match status" value="1"/>
</dbReference>
<dbReference type="STRING" id="1561003.Ark11_1230"/>
<keyword evidence="2 7" id="KW-0808">Transferase</keyword>
<keyword evidence="4 7" id="KW-0067">ATP-binding</keyword>
<dbReference type="SUPFAM" id="SSF81301">
    <property type="entry name" value="Nucleotidyltransferase"/>
    <property type="match status" value="1"/>
</dbReference>
<dbReference type="InterPro" id="IPR010206">
    <property type="entry name" value="PolA_pol_I"/>
</dbReference>
<dbReference type="InterPro" id="IPR052191">
    <property type="entry name" value="tRNA_ntf/polyA_polymerase_I"/>
</dbReference>
<evidence type="ECO:0000259" key="9">
    <source>
        <dbReference type="Pfam" id="PF01743"/>
    </source>
</evidence>
<protein>
    <recommendedName>
        <fullName evidence="7">Poly(A) polymerase I</fullName>
        <shortName evidence="7">PAP I</shortName>
        <ecNumber evidence="7">2.7.7.19</ecNumber>
    </recommendedName>
</protein>
<feature type="active site" evidence="7">
    <location>
        <position position="72"/>
    </location>
</feature>
<dbReference type="Pfam" id="PF12626">
    <property type="entry name" value="PolyA_pol_arg_C"/>
    <property type="match status" value="1"/>
</dbReference>
<dbReference type="Gene3D" id="3.30.460.10">
    <property type="entry name" value="Beta Polymerase, domain 2"/>
    <property type="match status" value="1"/>
</dbReference>
<dbReference type="GO" id="GO:1990817">
    <property type="term" value="F:poly(A) RNA polymerase activity"/>
    <property type="evidence" value="ECO:0007669"/>
    <property type="project" value="UniProtKB-UniRule"/>
</dbReference>
<keyword evidence="3 7" id="KW-0547">Nucleotide-binding</keyword>
<keyword evidence="5 7" id="KW-0694">RNA-binding</keyword>
<evidence type="ECO:0000256" key="6">
    <source>
        <dbReference type="ARBA" id="ARBA00023163"/>
    </source>
</evidence>
<dbReference type="InterPro" id="IPR043519">
    <property type="entry name" value="NT_sf"/>
</dbReference>
<dbReference type="HAMAP" id="MF_00957">
    <property type="entry name" value="PolyA_pol"/>
    <property type="match status" value="1"/>
</dbReference>
<dbReference type="Proteomes" id="UP000198651">
    <property type="component" value="Chromosome I"/>
</dbReference>
<evidence type="ECO:0000256" key="7">
    <source>
        <dbReference type="HAMAP-Rule" id="MF_00957"/>
    </source>
</evidence>
<dbReference type="Gene3D" id="1.10.3090.10">
    <property type="entry name" value="cca-adding enzyme, domain 2"/>
    <property type="match status" value="1"/>
</dbReference>
<accession>A0A0S4M6Y8</accession>
<dbReference type="GO" id="GO:0005524">
    <property type="term" value="F:ATP binding"/>
    <property type="evidence" value="ECO:0007669"/>
    <property type="project" value="UniProtKB-UniRule"/>
</dbReference>
<sequence>MFHFLFQRFMNLRNRNCKPRIFSSSNYGFSKNDFPLNVLEIIRTLHENGHKAFVVGGAVRDLLINKVPKDFDIATSAHPEDVVKLFHRAKIIGRRFRIVLVYSRRDYVEVTTFRGRNLETKHKDSFGRILEDNLYGTQFEDAKRRDFTINAIYYNPFSEELIDYSGGIFDISKRVIRMLGDPNERFREDPVRILRAIRFSKKLSFSLDDSLVDAIHGHSSLLNNVPAARLFDELIKILLSGHSLSSIHEFKRLGINDRTIPLLNLVYDHIDDPFVQISLEKTDHRVSKGQSVSVIFLFATLLWPLIRKGWYDHRVSGIAQHHALLKAMSEVTQSIIRDYDLPKRILVSVREIWMMQSRFENTSVSRATRFISHTRFRLGYDFMLLRTEAGEVNSEISFWWKNFLSDSPSRLSRRTPHRGKKAQY</sequence>
<evidence type="ECO:0000256" key="4">
    <source>
        <dbReference type="ARBA" id="ARBA00022840"/>
    </source>
</evidence>
<evidence type="ECO:0000256" key="2">
    <source>
        <dbReference type="ARBA" id="ARBA00022679"/>
    </source>
</evidence>
<dbReference type="GO" id="GO:0003723">
    <property type="term" value="F:RNA binding"/>
    <property type="evidence" value="ECO:0007669"/>
    <property type="project" value="UniProtKB-UniRule"/>
</dbReference>
<dbReference type="InterPro" id="IPR002646">
    <property type="entry name" value="PolA_pol_head_dom"/>
</dbReference>
<dbReference type="CDD" id="cd05398">
    <property type="entry name" value="NT_ClassII-CCAase"/>
    <property type="match status" value="1"/>
</dbReference>